<name>A0A0N4YJU0_NIPBR</name>
<evidence type="ECO:0000313" key="1">
    <source>
        <dbReference type="EMBL" id="VDL80871.1"/>
    </source>
</evidence>
<dbReference type="AlphaFoldDB" id="A0A0N4YJU0"/>
<dbReference type="WBParaSite" id="NBR_0001725601-mRNA-1">
    <property type="protein sequence ID" value="NBR_0001725601-mRNA-1"/>
    <property type="gene ID" value="NBR_0001725601"/>
</dbReference>
<reference evidence="1 2" key="2">
    <citation type="submission" date="2018-11" db="EMBL/GenBank/DDBJ databases">
        <authorList>
            <consortium name="Pathogen Informatics"/>
        </authorList>
    </citation>
    <scope>NUCLEOTIDE SEQUENCE [LARGE SCALE GENOMIC DNA]</scope>
</reference>
<sequence length="88" mass="9985">MYVEQCSKIREVRDLAREHWNRNRREFGCNHFRVVGDSICGQFLDGVNSGGEVLESTGKESSGCVEFIHLGTDRARIDSLSPRLRSTI</sequence>
<dbReference type="EMBL" id="UYSL01022650">
    <property type="protein sequence ID" value="VDL80871.1"/>
    <property type="molecule type" value="Genomic_DNA"/>
</dbReference>
<gene>
    <name evidence="1" type="ORF">NBR_LOCUS17257</name>
</gene>
<reference evidence="3" key="1">
    <citation type="submission" date="2017-02" db="UniProtKB">
        <authorList>
            <consortium name="WormBaseParasite"/>
        </authorList>
    </citation>
    <scope>IDENTIFICATION</scope>
</reference>
<keyword evidence="2" id="KW-1185">Reference proteome</keyword>
<protein>
    <submittedName>
        <fullName evidence="3">LRAT domain-containing protein</fullName>
    </submittedName>
</protein>
<evidence type="ECO:0000313" key="2">
    <source>
        <dbReference type="Proteomes" id="UP000271162"/>
    </source>
</evidence>
<dbReference type="Proteomes" id="UP000271162">
    <property type="component" value="Unassembled WGS sequence"/>
</dbReference>
<accession>A0A0N4YJU0</accession>
<evidence type="ECO:0000313" key="3">
    <source>
        <dbReference type="WBParaSite" id="NBR_0001725601-mRNA-1"/>
    </source>
</evidence>
<organism evidence="3">
    <name type="scientific">Nippostrongylus brasiliensis</name>
    <name type="common">Rat hookworm</name>
    <dbReference type="NCBI Taxonomy" id="27835"/>
    <lineage>
        <taxon>Eukaryota</taxon>
        <taxon>Metazoa</taxon>
        <taxon>Ecdysozoa</taxon>
        <taxon>Nematoda</taxon>
        <taxon>Chromadorea</taxon>
        <taxon>Rhabditida</taxon>
        <taxon>Rhabditina</taxon>
        <taxon>Rhabditomorpha</taxon>
        <taxon>Strongyloidea</taxon>
        <taxon>Heligmosomidae</taxon>
        <taxon>Nippostrongylus</taxon>
    </lineage>
</organism>
<proteinExistence type="predicted"/>